<dbReference type="AlphaFoldDB" id="U4KWQ7"/>
<dbReference type="InterPro" id="IPR037883">
    <property type="entry name" value="Knr4/Smi1-like_sf"/>
</dbReference>
<feature type="compositionally biased region" description="Low complexity" evidence="2">
    <location>
        <begin position="430"/>
        <end position="447"/>
    </location>
</feature>
<feature type="region of interest" description="Disordered" evidence="2">
    <location>
        <begin position="357"/>
        <end position="508"/>
    </location>
</feature>
<dbReference type="PANTHER" id="PTHR47432:SF1">
    <property type="entry name" value="CELL WALL ASSEMBLY REGULATOR SMI1"/>
    <property type="match status" value="1"/>
</dbReference>
<keyword evidence="5" id="KW-1185">Reference proteome</keyword>
<feature type="compositionally biased region" description="Basic and acidic residues" evidence="2">
    <location>
        <begin position="495"/>
        <end position="508"/>
    </location>
</feature>
<evidence type="ECO:0000256" key="1">
    <source>
        <dbReference type="ARBA" id="ARBA00005303"/>
    </source>
</evidence>
<dbReference type="SMART" id="SM00860">
    <property type="entry name" value="SMI1_KNR4"/>
    <property type="match status" value="1"/>
</dbReference>
<name>U4KWQ7_PYROM</name>
<feature type="compositionally biased region" description="Basic and acidic residues" evidence="2">
    <location>
        <begin position="328"/>
        <end position="341"/>
    </location>
</feature>
<reference evidence="4 5" key="1">
    <citation type="journal article" date="2013" name="PLoS Genet.">
        <title>The genome and development-dependent transcriptomes of Pyronema confluens: a window into fungal evolution.</title>
        <authorList>
            <person name="Traeger S."/>
            <person name="Altegoer F."/>
            <person name="Freitag M."/>
            <person name="Gabaldon T."/>
            <person name="Kempken F."/>
            <person name="Kumar A."/>
            <person name="Marcet-Houben M."/>
            <person name="Poggeler S."/>
            <person name="Stajich J.E."/>
            <person name="Nowrousian M."/>
        </authorList>
    </citation>
    <scope>NUCLEOTIDE SEQUENCE [LARGE SCALE GENOMIC DNA]</scope>
    <source>
        <strain evidence="5">CBS 100304</strain>
        <tissue evidence="4">Vegetative mycelium</tissue>
    </source>
</reference>
<dbReference type="InterPro" id="IPR018958">
    <property type="entry name" value="Knr4/Smi1-like_dom"/>
</dbReference>
<dbReference type="OMA" id="ESLMVHD"/>
<comment type="similarity">
    <text evidence="1">Belongs to the KNR4/SMI1 family.</text>
</comment>
<dbReference type="Gene3D" id="3.40.1580.10">
    <property type="entry name" value="SMI1/KNR4-like"/>
    <property type="match status" value="1"/>
</dbReference>
<feature type="region of interest" description="Disordered" evidence="2">
    <location>
        <begin position="220"/>
        <end position="245"/>
    </location>
</feature>
<dbReference type="STRING" id="1076935.U4KWQ7"/>
<feature type="region of interest" description="Disordered" evidence="2">
    <location>
        <begin position="328"/>
        <end position="347"/>
    </location>
</feature>
<dbReference type="eggNOG" id="ENOG502QTAZ">
    <property type="taxonomic scope" value="Eukaryota"/>
</dbReference>
<feature type="region of interest" description="Disordered" evidence="2">
    <location>
        <begin position="19"/>
        <end position="102"/>
    </location>
</feature>
<organism evidence="4 5">
    <name type="scientific">Pyronema omphalodes (strain CBS 100304)</name>
    <name type="common">Pyronema confluens</name>
    <dbReference type="NCBI Taxonomy" id="1076935"/>
    <lineage>
        <taxon>Eukaryota</taxon>
        <taxon>Fungi</taxon>
        <taxon>Dikarya</taxon>
        <taxon>Ascomycota</taxon>
        <taxon>Pezizomycotina</taxon>
        <taxon>Pezizomycetes</taxon>
        <taxon>Pezizales</taxon>
        <taxon>Pyronemataceae</taxon>
        <taxon>Pyronema</taxon>
    </lineage>
</organism>
<sequence>MAGIGEGLRSFWHAMTSNDRHASHDSSQRMSYHAGMNPPMGGVGRNPRLSTITTPPSGARPYSEDDPANRSTTALHGGYSPRPNGGAPSPNTPYSPGQRSSVVQNAAGDGIALQDFGLDGQPPSPPVAHSWQRIEVWAEENYPELFDQLCTPASMNDINELEYSLDCSLPLEVRESLAIHDGQERGGRPTGAIFSGMLLDCEEILDEWKNWRVVESEYMQTTGPSDSGEAGPSSASIGKSGLAAKQNCQPDDTVQKVYSHPGWIPMVRDWGGNYLAIDLAPGPRGTWGQVIIFGRDYDTKYVVSKSWAHFLAMYADDLQSSHWHVDEDSGDLKLRDPKAPRSEPSYFEILRVRNERKFGKRRMSRPPSQPGSRPGSSPGSPHLNPTTGERRGGLTRPPKTTNTMDGNHLMPPSKKSAAKQMRTVTEEPVKPQVPASVPVVAPTPVKAPEVEKSDLLDEPLEDKKPVAEEKREVAQEGAKALKRQSSDLMVATPAVEEKKEEMEKTIEV</sequence>
<proteinExistence type="inferred from homology"/>
<feature type="compositionally biased region" description="Basic and acidic residues" evidence="2">
    <location>
        <begin position="448"/>
        <end position="474"/>
    </location>
</feature>
<accession>U4KWQ7</accession>
<evidence type="ECO:0000259" key="3">
    <source>
        <dbReference type="SMART" id="SM00860"/>
    </source>
</evidence>
<dbReference type="InterPro" id="IPR009203">
    <property type="entry name" value="Knr4/Smi1"/>
</dbReference>
<dbReference type="OrthoDB" id="2305498at2759"/>
<dbReference type="SUPFAM" id="SSF160631">
    <property type="entry name" value="SMI1/KNR4-like"/>
    <property type="match status" value="1"/>
</dbReference>
<evidence type="ECO:0000313" key="4">
    <source>
        <dbReference type="EMBL" id="CCX05646.1"/>
    </source>
</evidence>
<feature type="compositionally biased region" description="Polar residues" evidence="2">
    <location>
        <begin position="92"/>
        <end position="102"/>
    </location>
</feature>
<evidence type="ECO:0000313" key="5">
    <source>
        <dbReference type="Proteomes" id="UP000018144"/>
    </source>
</evidence>
<dbReference type="PANTHER" id="PTHR47432">
    <property type="entry name" value="CELL WALL ASSEMBLY REGULATOR SMI1"/>
    <property type="match status" value="1"/>
</dbReference>
<evidence type="ECO:0000256" key="2">
    <source>
        <dbReference type="SAM" id="MobiDB-lite"/>
    </source>
</evidence>
<dbReference type="GO" id="GO:0070880">
    <property type="term" value="P:fungal-type cell wall beta-glucan biosynthetic process"/>
    <property type="evidence" value="ECO:0007669"/>
    <property type="project" value="TreeGrafter"/>
</dbReference>
<dbReference type="Pfam" id="PF09346">
    <property type="entry name" value="SMI1_KNR4"/>
    <property type="match status" value="1"/>
</dbReference>
<dbReference type="EMBL" id="HF935263">
    <property type="protein sequence ID" value="CCX05646.1"/>
    <property type="molecule type" value="Genomic_DNA"/>
</dbReference>
<protein>
    <submittedName>
        <fullName evidence="4">Similar to Glucan synthesis regulatory protein acc. no. P38678</fullName>
    </submittedName>
</protein>
<feature type="compositionally biased region" description="Low complexity" evidence="2">
    <location>
        <begin position="370"/>
        <end position="381"/>
    </location>
</feature>
<gene>
    <name evidence="4" type="ORF">PCON_05233</name>
</gene>
<dbReference type="Proteomes" id="UP000018144">
    <property type="component" value="Unassembled WGS sequence"/>
</dbReference>
<dbReference type="GO" id="GO:0043332">
    <property type="term" value="C:mating projection tip"/>
    <property type="evidence" value="ECO:0007669"/>
    <property type="project" value="TreeGrafter"/>
</dbReference>
<feature type="domain" description="Knr4/Smi1-like" evidence="3">
    <location>
        <begin position="152"/>
        <end position="313"/>
    </location>
</feature>
<dbReference type="PIRSF" id="PIRSF017023">
    <property type="entry name" value="KNR4"/>
    <property type="match status" value="1"/>
</dbReference>
<dbReference type="InterPro" id="IPR051873">
    <property type="entry name" value="KNR4/SMI1_regulator"/>
</dbReference>